<dbReference type="GO" id="GO:0008265">
    <property type="term" value="F:molybdenum cofactor sulfurtransferase activity"/>
    <property type="evidence" value="ECO:0007669"/>
    <property type="project" value="TreeGrafter"/>
</dbReference>
<organism evidence="1 2">
    <name type="scientific">Pseudozyma antarctica</name>
    <name type="common">Yeast</name>
    <name type="synonym">Candida antarctica</name>
    <dbReference type="NCBI Taxonomy" id="84753"/>
    <lineage>
        <taxon>Eukaryota</taxon>
        <taxon>Fungi</taxon>
        <taxon>Dikarya</taxon>
        <taxon>Basidiomycota</taxon>
        <taxon>Ustilaginomycotina</taxon>
        <taxon>Ustilaginomycetes</taxon>
        <taxon>Ustilaginales</taxon>
        <taxon>Ustilaginaceae</taxon>
        <taxon>Moesziomyces</taxon>
    </lineage>
</organism>
<dbReference type="InterPro" id="IPR015421">
    <property type="entry name" value="PyrdxlP-dep_Trfase_major"/>
</dbReference>
<name>A0A081CDR3_PSEA2</name>
<keyword evidence="1" id="KW-0808">Transferase</keyword>
<dbReference type="GeneID" id="26303739"/>
<protein>
    <submittedName>
        <fullName evidence="1">PLP-dependent transferase</fullName>
    </submittedName>
</protein>
<dbReference type="HOGENOM" id="CLU_010913_4_0_1"/>
<dbReference type="InterPro" id="IPR015424">
    <property type="entry name" value="PyrdxlP-dep_Trfase"/>
</dbReference>
<dbReference type="PANTHER" id="PTHR14237">
    <property type="entry name" value="MOLYBDOPTERIN COFACTOR SULFURASE MOSC"/>
    <property type="match status" value="1"/>
</dbReference>
<dbReference type="GO" id="GO:0043545">
    <property type="term" value="P:molybdopterin cofactor metabolic process"/>
    <property type="evidence" value="ECO:0007669"/>
    <property type="project" value="TreeGrafter"/>
</dbReference>
<gene>
    <name evidence="1" type="ORF">PAN0_006c3024</name>
</gene>
<keyword evidence="2" id="KW-1185">Reference proteome</keyword>
<dbReference type="InterPro" id="IPR000192">
    <property type="entry name" value="Aminotrans_V_dom"/>
</dbReference>
<dbReference type="OrthoDB" id="10264306at2759"/>
<dbReference type="Proteomes" id="UP000053758">
    <property type="component" value="Unassembled WGS sequence"/>
</dbReference>
<dbReference type="EMBL" id="DF830073">
    <property type="protein sequence ID" value="GAK64809.1"/>
    <property type="molecule type" value="Genomic_DNA"/>
</dbReference>
<dbReference type="AlphaFoldDB" id="A0A081CDR3"/>
<sequence length="537" mass="58413">MVVTLLKAIATCASHDGLSLCDAREYHRCKSAFVSANPSYSDSALSALRKREFARLDATSSVYLDYTGAALYPASLVREHGRWLTSSVAGNPHSTSPASLHSSAAADEARAALLAFFDADPAEYDVVWTSNATAGFRIVGETYDFANKTMLIPRDAHNSLNSLARKAQQGGGRFEFIEFDSPSGEAISAPAYRRALDTASPSFEKGRGLVFLTGQSNITGAKLDLSLVQYAKQRGWDVGLDAAALAPSTRISLRQLPVDFMVVSLYKIVGWPTGLGALILRKSQYANLTQKSTFFGGNIVGITMDTFDFTLVDGPERFEDGTANFAAMAAVRPGLEFAARWMPHYTLRNRILMAWLIEQLEAIHHPARCSEKTDSPRSSSTFSHKHSAMGGARLVRTGGPQDLDARGSTLPLVLTSAEGDALNYRFVIWAAARQRISLRGGPCMCNPGASSAVMQRGTITDLAASTLLAEADVGIVRISLGAPTNFMDVWRLVRFCRMLTDPQWVSAQWRAYERLHPAARLSNNIDHLHALATRKSL</sequence>
<evidence type="ECO:0000313" key="1">
    <source>
        <dbReference type="EMBL" id="GAK64809.1"/>
    </source>
</evidence>
<dbReference type="PANTHER" id="PTHR14237:SF80">
    <property type="entry name" value="MOLYBDENUM COFACTOR SULFURASE"/>
    <property type="match status" value="1"/>
</dbReference>
<proteinExistence type="predicted"/>
<dbReference type="RefSeq" id="XP_014657152.1">
    <property type="nucleotide sequence ID" value="XM_014801666.1"/>
</dbReference>
<dbReference type="SUPFAM" id="SSF53383">
    <property type="entry name" value="PLP-dependent transferases"/>
    <property type="match status" value="1"/>
</dbReference>
<accession>A0A081CDR3</accession>
<reference evidence="2" key="1">
    <citation type="journal article" date="2014" name="Genome Announc.">
        <title>Draft Genome Sequence of the Yeast Pseudozyma antarctica Type Strain JCM10317, a Producer of the Glycolipid Biosurfactants, Mannosylerythritol Lipids.</title>
        <authorList>
            <person name="Saika A."/>
            <person name="Koike H."/>
            <person name="Hori T."/>
            <person name="Fukuoka T."/>
            <person name="Sato S."/>
            <person name="Habe H."/>
            <person name="Kitamoto D."/>
            <person name="Morita T."/>
        </authorList>
    </citation>
    <scope>NUCLEOTIDE SEQUENCE [LARGE SCALE GENOMIC DNA]</scope>
    <source>
        <strain evidence="2">JCM 10317</strain>
    </source>
</reference>
<dbReference type="Gene3D" id="3.90.1150.10">
    <property type="entry name" value="Aspartate Aminotransferase, domain 1"/>
    <property type="match status" value="1"/>
</dbReference>
<dbReference type="InterPro" id="IPR015422">
    <property type="entry name" value="PyrdxlP-dep_Trfase_small"/>
</dbReference>
<dbReference type="Pfam" id="PF00266">
    <property type="entry name" value="Aminotran_5"/>
    <property type="match status" value="1"/>
</dbReference>
<evidence type="ECO:0000313" key="2">
    <source>
        <dbReference type="Proteomes" id="UP000053758"/>
    </source>
</evidence>
<dbReference type="Gene3D" id="3.40.640.10">
    <property type="entry name" value="Type I PLP-dependent aspartate aminotransferase-like (Major domain)"/>
    <property type="match status" value="1"/>
</dbReference>